<dbReference type="Gene3D" id="1.10.630.10">
    <property type="entry name" value="Cytochrome P450"/>
    <property type="match status" value="1"/>
</dbReference>
<dbReference type="InterPro" id="IPR036396">
    <property type="entry name" value="Cyt_P450_sf"/>
</dbReference>
<dbReference type="AlphaFoldDB" id="A0A8H6FXB6"/>
<gene>
    <name evidence="1" type="ORF">HO173_005221</name>
</gene>
<reference evidence="1 2" key="1">
    <citation type="journal article" date="2020" name="Genomics">
        <title>Complete, high-quality genomes from long-read metagenomic sequencing of two wolf lichen thalli reveals enigmatic genome architecture.</title>
        <authorList>
            <person name="McKenzie S.K."/>
            <person name="Walston R.F."/>
            <person name="Allen J.L."/>
        </authorList>
    </citation>
    <scope>NUCLEOTIDE SEQUENCE [LARGE SCALE GENOMIC DNA]</scope>
    <source>
        <strain evidence="1">WasteWater2</strain>
    </source>
</reference>
<dbReference type="EMBL" id="JACCJC010000018">
    <property type="protein sequence ID" value="KAF6236440.1"/>
    <property type="molecule type" value="Genomic_DNA"/>
</dbReference>
<dbReference type="GO" id="GO:0005506">
    <property type="term" value="F:iron ion binding"/>
    <property type="evidence" value="ECO:0007669"/>
    <property type="project" value="InterPro"/>
</dbReference>
<accession>A0A8H6FXB6</accession>
<dbReference type="GO" id="GO:0016705">
    <property type="term" value="F:oxidoreductase activity, acting on paired donors, with incorporation or reduction of molecular oxygen"/>
    <property type="evidence" value="ECO:0007669"/>
    <property type="project" value="InterPro"/>
</dbReference>
<name>A0A8H6FXB6_9LECA</name>
<dbReference type="RefSeq" id="XP_037165779.1">
    <property type="nucleotide sequence ID" value="XM_037307139.1"/>
</dbReference>
<dbReference type="Proteomes" id="UP000578531">
    <property type="component" value="Unassembled WGS sequence"/>
</dbReference>
<evidence type="ECO:0000313" key="2">
    <source>
        <dbReference type="Proteomes" id="UP000578531"/>
    </source>
</evidence>
<comment type="caution">
    <text evidence="1">The sequence shown here is derived from an EMBL/GenBank/DDBJ whole genome shotgun (WGS) entry which is preliminary data.</text>
</comment>
<dbReference type="SUPFAM" id="SSF48264">
    <property type="entry name" value="Cytochrome P450"/>
    <property type="match status" value="1"/>
</dbReference>
<dbReference type="OrthoDB" id="823504at2759"/>
<evidence type="ECO:0000313" key="1">
    <source>
        <dbReference type="EMBL" id="KAF6236440.1"/>
    </source>
</evidence>
<protein>
    <submittedName>
        <fullName evidence="1">Uncharacterized protein</fullName>
    </submittedName>
</protein>
<keyword evidence="2" id="KW-1185">Reference proteome</keyword>
<organism evidence="1 2">
    <name type="scientific">Letharia columbiana</name>
    <dbReference type="NCBI Taxonomy" id="112416"/>
    <lineage>
        <taxon>Eukaryota</taxon>
        <taxon>Fungi</taxon>
        <taxon>Dikarya</taxon>
        <taxon>Ascomycota</taxon>
        <taxon>Pezizomycotina</taxon>
        <taxon>Lecanoromycetes</taxon>
        <taxon>OSLEUM clade</taxon>
        <taxon>Lecanoromycetidae</taxon>
        <taxon>Lecanorales</taxon>
        <taxon>Lecanorineae</taxon>
        <taxon>Parmeliaceae</taxon>
        <taxon>Letharia</taxon>
    </lineage>
</organism>
<proteinExistence type="predicted"/>
<dbReference type="GO" id="GO:0020037">
    <property type="term" value="F:heme binding"/>
    <property type="evidence" value="ECO:0007669"/>
    <property type="project" value="InterPro"/>
</dbReference>
<sequence>MKEMTPDPDVLKGSVFHRLIQRAFPYDSVNFFHPFYTAETNAKLAKEQGYEDVFKFESKVDKCAPGEYKYDCIAFLPKKPANPVHLSDYAEVKSVLRDASDDLVNPACTDSVWFPKKGAEILVPGRIKSKPKLAIDVDARMVLDYFAAVTREVVKREVITVDAQQPTYQIDVTRDLARPVITRYVADLLGFTHRLRTEKNKHGKFSVNEIYQHIPNCQTFLAYGADETKMLSRRAAFKTSMQFLCDLAESGNIRAATNFSLSNLSPWHGTDDCPETKMKSFGMKIAKSVLEQDNDAGRATATLLLIALDGAYNFVLAVLFSSVLDYYIDGLYRYAEAKTADAKTDPSTCEWLKVQSAAWKDDPPSDEEIKSFVQEAQRLSAKLPGVRKVAEPVTVKDAEGKERSLKDGRIVIRDIYRASRHEDDFSNPDDYLTYRSSLSQGLVDSDAKETAILGLTSMVKVLAQMKHLRRGHDTQGRLKKVNIDQTYEGDANFMAPDRSEKIRCQVEKANSEDGNKIFGERMLKPRTETYLTPECDHLNTRGGQRNGSITSVRQAPALRENFPDSYRTQSIYRHGKI</sequence>
<dbReference type="GeneID" id="59286885"/>
<dbReference type="GO" id="GO:0004497">
    <property type="term" value="F:monooxygenase activity"/>
    <property type="evidence" value="ECO:0007669"/>
    <property type="project" value="InterPro"/>
</dbReference>